<dbReference type="InterPro" id="IPR019775">
    <property type="entry name" value="WD40_repeat_CS"/>
</dbReference>
<dbReference type="GeneID" id="27422391"/>
<evidence type="ECO:0000256" key="2">
    <source>
        <dbReference type="ARBA" id="ARBA00022737"/>
    </source>
</evidence>
<dbReference type="OMA" id="KLHQMKY"/>
<sequence>MPAQKRQRGSDAAGGSQRAGGSGPSATVYRKSAKKQRSDQQTPTQPAKKPVPQRTRPKDDPKPKTKHEYIQAKKAAALKEKEAANAARRAEESAEKQLRKKQIQQQKGKGVAGKGASQQPATILIKPPQPTSTFRIVAGSYERLLYGLEATVEPSSDSTTAGADASSSTSAAAFNISLKPIFTFPAHISSIRTVATAGSDSKWLATGGTDEIVKVWDLRKQREVGQLTGHEGTITSLVFASRTYLLTTSADSHINLYRTRDWALLRTLKGHIGRINSASPHPTGRLALSVGADRTIRMWDLMRGQAAASTRIGIEADLVKWDTMGARFVVLAYRQAMIFGTDMTKVAELEEKRRIGDVCFFRVKDGAGKERELFFAGLEDGIVKVFDLDAAVTEEAKAVASDKEEDEDEEEEEEELASLVEVGRLVGHKNRVRSVTVLPVSVSSAKGKQRATSYVAVTISSDGFIRTFDLSPIVNSLSSTERTLAQYAEQVVSVESNAQFDTKGTRLTCLTAVGVAGSANAGAEQEEEDGADVIGSDEDGDAELEEESEDEEVDVEAEDEELKALERALKEAQEKGLDLEDLEEMLNGDEEIDLDDDVDEEDGSDEEVEEEDEDEGELE</sequence>
<evidence type="ECO:0000256" key="4">
    <source>
        <dbReference type="SAM" id="MobiDB-lite"/>
    </source>
</evidence>
<feature type="repeat" description="WD" evidence="3">
    <location>
        <begin position="268"/>
        <end position="309"/>
    </location>
</feature>
<dbReference type="InterPro" id="IPR036322">
    <property type="entry name" value="WD40_repeat_dom_sf"/>
</dbReference>
<dbReference type="RefSeq" id="XP_016289636.1">
    <property type="nucleotide sequence ID" value="XM_016439674.1"/>
</dbReference>
<dbReference type="PANTHER" id="PTHR44675:SF1">
    <property type="entry name" value="P21-ACTIVATED PROTEIN KINASE-INTERACTING PROTEIN 1"/>
    <property type="match status" value="1"/>
</dbReference>
<evidence type="ECO:0000313" key="5">
    <source>
        <dbReference type="EMBL" id="EST04647.1"/>
    </source>
</evidence>
<feature type="repeat" description="WD" evidence="3">
    <location>
        <begin position="227"/>
        <end position="267"/>
    </location>
</feature>
<dbReference type="Proteomes" id="UP000019377">
    <property type="component" value="Unassembled WGS sequence"/>
</dbReference>
<reference evidence="6" key="1">
    <citation type="journal article" date="2013" name="Genome Announc.">
        <title>Draft genome sequence of Pseudozyma brasiliensis sp. nov. strain GHG001, a high producer of endo-1,4-xylanase isolated from an insect pest of sugarcane.</title>
        <authorList>
            <person name="Oliveira J.V.D.C."/>
            <person name="dos Santos R.A.C."/>
            <person name="Borges T.A."/>
            <person name="Riano-Pachon D.M."/>
            <person name="Goldman G.H."/>
        </authorList>
    </citation>
    <scope>NUCLEOTIDE SEQUENCE [LARGE SCALE GENOMIC DNA]</scope>
    <source>
        <strain evidence="6">GHG001</strain>
    </source>
</reference>
<feature type="region of interest" description="Disordered" evidence="4">
    <location>
        <begin position="518"/>
        <end position="619"/>
    </location>
</feature>
<name>V5GF63_KALBG</name>
<accession>V5GF63</accession>
<feature type="compositionally biased region" description="Acidic residues" evidence="4">
    <location>
        <begin position="524"/>
        <end position="561"/>
    </location>
</feature>
<dbReference type="STRING" id="1365824.V5GF63"/>
<keyword evidence="6" id="KW-1185">Reference proteome</keyword>
<feature type="compositionally biased region" description="Basic and acidic residues" evidence="4">
    <location>
        <begin position="562"/>
        <end position="578"/>
    </location>
</feature>
<dbReference type="AlphaFoldDB" id="V5GF63"/>
<dbReference type="PROSITE" id="PS50294">
    <property type="entry name" value="WD_REPEATS_REGION"/>
    <property type="match status" value="2"/>
</dbReference>
<feature type="repeat" description="WD" evidence="3">
    <location>
        <begin position="184"/>
        <end position="226"/>
    </location>
</feature>
<proteinExistence type="predicted"/>
<organism evidence="5 6">
    <name type="scientific">Kalmanozyma brasiliensis (strain GHG001)</name>
    <name type="common">Yeast</name>
    <name type="synonym">Pseudozyma brasiliensis</name>
    <dbReference type="NCBI Taxonomy" id="1365824"/>
    <lineage>
        <taxon>Eukaryota</taxon>
        <taxon>Fungi</taxon>
        <taxon>Dikarya</taxon>
        <taxon>Basidiomycota</taxon>
        <taxon>Ustilaginomycotina</taxon>
        <taxon>Ustilaginomycetes</taxon>
        <taxon>Ustilaginales</taxon>
        <taxon>Ustilaginaceae</taxon>
        <taxon>Kalmanozyma</taxon>
    </lineage>
</organism>
<dbReference type="SUPFAM" id="SSF50978">
    <property type="entry name" value="WD40 repeat-like"/>
    <property type="match status" value="1"/>
</dbReference>
<dbReference type="InterPro" id="IPR051959">
    <property type="entry name" value="PAK1-Kinase_Regulator"/>
</dbReference>
<feature type="compositionally biased region" description="Basic and acidic residues" evidence="4">
    <location>
        <begin position="56"/>
        <end position="97"/>
    </location>
</feature>
<dbReference type="InterPro" id="IPR001680">
    <property type="entry name" value="WD40_rpt"/>
</dbReference>
<dbReference type="PROSITE" id="PS00678">
    <property type="entry name" value="WD_REPEATS_1"/>
    <property type="match status" value="2"/>
</dbReference>
<dbReference type="SMART" id="SM00320">
    <property type="entry name" value="WD40"/>
    <property type="match status" value="5"/>
</dbReference>
<evidence type="ECO:0000313" key="6">
    <source>
        <dbReference type="Proteomes" id="UP000019377"/>
    </source>
</evidence>
<dbReference type="Pfam" id="PF00400">
    <property type="entry name" value="WD40"/>
    <property type="match status" value="3"/>
</dbReference>
<dbReference type="eggNOG" id="KOG0294">
    <property type="taxonomic scope" value="Eukaryota"/>
</dbReference>
<feature type="region of interest" description="Disordered" evidence="4">
    <location>
        <begin position="1"/>
        <end position="127"/>
    </location>
</feature>
<dbReference type="PROSITE" id="PS50082">
    <property type="entry name" value="WD_REPEATS_2"/>
    <property type="match status" value="3"/>
</dbReference>
<dbReference type="PANTHER" id="PTHR44675">
    <property type="entry name" value="PAK1 INTERACTING PROTEIN 1"/>
    <property type="match status" value="1"/>
</dbReference>
<keyword evidence="1 3" id="KW-0853">WD repeat</keyword>
<keyword evidence="2" id="KW-0677">Repeat</keyword>
<dbReference type="OrthoDB" id="308449at2759"/>
<feature type="compositionally biased region" description="Acidic residues" evidence="4">
    <location>
        <begin position="579"/>
        <end position="619"/>
    </location>
</feature>
<dbReference type="EMBL" id="KI545895">
    <property type="protein sequence ID" value="EST04647.1"/>
    <property type="molecule type" value="Genomic_DNA"/>
</dbReference>
<gene>
    <name evidence="5" type="ORF">PSEUBRA_SCAF9g01370</name>
</gene>
<evidence type="ECO:0000256" key="3">
    <source>
        <dbReference type="PROSITE-ProRule" id="PRU00221"/>
    </source>
</evidence>
<dbReference type="InterPro" id="IPR015943">
    <property type="entry name" value="WD40/YVTN_repeat-like_dom_sf"/>
</dbReference>
<protein>
    <submittedName>
        <fullName evidence="5">Uncharacterized protein</fullName>
    </submittedName>
</protein>
<feature type="compositionally biased region" description="Low complexity" evidence="4">
    <location>
        <begin position="103"/>
        <end position="119"/>
    </location>
</feature>
<dbReference type="Gene3D" id="2.130.10.10">
    <property type="entry name" value="YVTN repeat-like/Quinoprotein amine dehydrogenase"/>
    <property type="match status" value="1"/>
</dbReference>
<dbReference type="HOGENOM" id="CLU_031466_0_0_1"/>
<evidence type="ECO:0000256" key="1">
    <source>
        <dbReference type="ARBA" id="ARBA00022574"/>
    </source>
</evidence>